<feature type="region of interest" description="Disordered" evidence="1">
    <location>
        <begin position="67"/>
        <end position="112"/>
    </location>
</feature>
<organism evidence="2 3">
    <name type="scientific">Streptomyces qaidamensis</name>
    <dbReference type="NCBI Taxonomy" id="1783515"/>
    <lineage>
        <taxon>Bacteria</taxon>
        <taxon>Bacillati</taxon>
        <taxon>Actinomycetota</taxon>
        <taxon>Actinomycetes</taxon>
        <taxon>Kitasatosporales</taxon>
        <taxon>Streptomycetaceae</taxon>
        <taxon>Streptomyces</taxon>
        <taxon>Streptomyces aurantiacus group</taxon>
    </lineage>
</organism>
<gene>
    <name evidence="2" type="ORF">A4E84_04135</name>
</gene>
<evidence type="ECO:0000313" key="3">
    <source>
        <dbReference type="Proteomes" id="UP000076096"/>
    </source>
</evidence>
<protein>
    <submittedName>
        <fullName evidence="2">Uncharacterized protein</fullName>
    </submittedName>
</protein>
<dbReference type="KEGG" id="stsi:A4E84_04135"/>
<dbReference type="EMBL" id="CP015098">
    <property type="protein sequence ID" value="AMW08763.1"/>
    <property type="molecule type" value="Genomic_DNA"/>
</dbReference>
<name>A0A143BUE6_9ACTN</name>
<evidence type="ECO:0000313" key="2">
    <source>
        <dbReference type="EMBL" id="AMW08763.1"/>
    </source>
</evidence>
<sequence length="112" mass="11908">MKERGEDGNSDISVNALTWFSGDCSQVMNLYAASGFLEYLVIARKDPPTLPEPPGGVATRHLPSVFGAADSGKARPHHTAPTPTGWRPLVITPYKSGEPSGAPADRPSLPIR</sequence>
<reference evidence="3" key="1">
    <citation type="submission" date="2016-04" db="EMBL/GenBank/DDBJ databases">
        <authorList>
            <person name="Zhang B."/>
        </authorList>
    </citation>
    <scope>NUCLEOTIDE SEQUENCE [LARGE SCALE GENOMIC DNA]</scope>
    <source>
        <strain evidence="3">S10</strain>
    </source>
</reference>
<dbReference type="STRING" id="1783515.A4E84_04135"/>
<evidence type="ECO:0000256" key="1">
    <source>
        <dbReference type="SAM" id="MobiDB-lite"/>
    </source>
</evidence>
<proteinExistence type="predicted"/>
<keyword evidence="3" id="KW-1185">Reference proteome</keyword>
<accession>A0A143BUE6</accession>
<dbReference type="Proteomes" id="UP000076096">
    <property type="component" value="Chromosome"/>
</dbReference>
<dbReference type="AlphaFoldDB" id="A0A143BUE6"/>